<gene>
    <name evidence="1" type="ORF">IFM89_022231</name>
</gene>
<protein>
    <submittedName>
        <fullName evidence="1">Uncharacterized protein</fullName>
    </submittedName>
</protein>
<dbReference type="PANTHER" id="PTHR13116:SF5">
    <property type="entry name" value="ER MEMBRANE PROTEIN COMPLEX SUBUNIT 3"/>
    <property type="match status" value="1"/>
</dbReference>
<evidence type="ECO:0000313" key="1">
    <source>
        <dbReference type="EMBL" id="KAF9615170.1"/>
    </source>
</evidence>
<dbReference type="Proteomes" id="UP000631114">
    <property type="component" value="Unassembled WGS sequence"/>
</dbReference>
<dbReference type="PANTHER" id="PTHR13116">
    <property type="entry name" value="ER MEMBRANE PROTEIN COMPLEX SUBUNIT 3"/>
    <property type="match status" value="1"/>
</dbReference>
<accession>A0A835IA74</accession>
<comment type="caution">
    <text evidence="1">The sequence shown here is derived from an EMBL/GenBank/DDBJ whole genome shotgun (WGS) entry which is preliminary data.</text>
</comment>
<dbReference type="GO" id="GO:0034975">
    <property type="term" value="P:protein folding in endoplasmic reticulum"/>
    <property type="evidence" value="ECO:0007669"/>
    <property type="project" value="TreeGrafter"/>
</dbReference>
<dbReference type="OrthoDB" id="6745403at2759"/>
<name>A0A835IA74_9MAGN</name>
<dbReference type="InterPro" id="IPR008568">
    <property type="entry name" value="EMC3"/>
</dbReference>
<organism evidence="1 2">
    <name type="scientific">Coptis chinensis</name>
    <dbReference type="NCBI Taxonomy" id="261450"/>
    <lineage>
        <taxon>Eukaryota</taxon>
        <taxon>Viridiplantae</taxon>
        <taxon>Streptophyta</taxon>
        <taxon>Embryophyta</taxon>
        <taxon>Tracheophyta</taxon>
        <taxon>Spermatophyta</taxon>
        <taxon>Magnoliopsida</taxon>
        <taxon>Ranunculales</taxon>
        <taxon>Ranunculaceae</taxon>
        <taxon>Coptidoideae</taxon>
        <taxon>Coptis</taxon>
    </lineage>
</organism>
<dbReference type="GO" id="GO:0072546">
    <property type="term" value="C:EMC complex"/>
    <property type="evidence" value="ECO:0007669"/>
    <property type="project" value="TreeGrafter"/>
</dbReference>
<dbReference type="EMBL" id="JADFTS010000003">
    <property type="protein sequence ID" value="KAF9615170.1"/>
    <property type="molecule type" value="Genomic_DNA"/>
</dbReference>
<evidence type="ECO:0000313" key="2">
    <source>
        <dbReference type="Proteomes" id="UP000631114"/>
    </source>
</evidence>
<sequence length="130" mass="14262">EVGCGNGGGPYEVVGFSWRSPGSSDCGSHRGGVWKADGEWLHVPKGQAQNAQAQMFFDPNMAMDMMKKNLSMIIPQVYLQIKVPLSHGGKWWTARHLIRIGQVEGKSVLCFRNTKQELDGLCGTSLAKDL</sequence>
<reference evidence="1 2" key="1">
    <citation type="submission" date="2020-10" db="EMBL/GenBank/DDBJ databases">
        <title>The Coptis chinensis genome and diversification of protoberbering-type alkaloids.</title>
        <authorList>
            <person name="Wang B."/>
            <person name="Shu S."/>
            <person name="Song C."/>
            <person name="Liu Y."/>
        </authorList>
    </citation>
    <scope>NUCLEOTIDE SEQUENCE [LARGE SCALE GENOMIC DNA]</scope>
    <source>
        <strain evidence="1">HL-2020</strain>
        <tissue evidence="1">Leaf</tissue>
    </source>
</reference>
<feature type="non-terminal residue" evidence="1">
    <location>
        <position position="1"/>
    </location>
</feature>
<proteinExistence type="predicted"/>
<keyword evidence="2" id="KW-1185">Reference proteome</keyword>
<dbReference type="AlphaFoldDB" id="A0A835IA74"/>